<dbReference type="PROSITE" id="PS51257">
    <property type="entry name" value="PROKAR_LIPOPROTEIN"/>
    <property type="match status" value="1"/>
</dbReference>
<dbReference type="RefSeq" id="WP_072878344.1">
    <property type="nucleotide sequence ID" value="NZ_FQVT01000003.1"/>
</dbReference>
<evidence type="ECO:0000313" key="2">
    <source>
        <dbReference type="Proteomes" id="UP000183945"/>
    </source>
</evidence>
<dbReference type="STRING" id="1073325.SAMN05444483_103333"/>
<organism evidence="1 2">
    <name type="scientific">Salegentibacter echinorum</name>
    <dbReference type="NCBI Taxonomy" id="1073325"/>
    <lineage>
        <taxon>Bacteria</taxon>
        <taxon>Pseudomonadati</taxon>
        <taxon>Bacteroidota</taxon>
        <taxon>Flavobacteriia</taxon>
        <taxon>Flavobacteriales</taxon>
        <taxon>Flavobacteriaceae</taxon>
        <taxon>Salegentibacter</taxon>
    </lineage>
</organism>
<keyword evidence="2" id="KW-1185">Reference proteome</keyword>
<dbReference type="Proteomes" id="UP000183945">
    <property type="component" value="Unassembled WGS sequence"/>
</dbReference>
<evidence type="ECO:0000313" key="1">
    <source>
        <dbReference type="EMBL" id="SHF94549.1"/>
    </source>
</evidence>
<dbReference type="OrthoDB" id="794403at2"/>
<proteinExistence type="predicted"/>
<accession>A0A1M5FT13</accession>
<gene>
    <name evidence="1" type="ORF">SAMN05444483_103333</name>
</gene>
<dbReference type="AlphaFoldDB" id="A0A1M5FT13"/>
<dbReference type="EMBL" id="FQVT01000003">
    <property type="protein sequence ID" value="SHF94549.1"/>
    <property type="molecule type" value="Genomic_DNA"/>
</dbReference>
<name>A0A1M5FT13_SALEC</name>
<reference evidence="2" key="1">
    <citation type="submission" date="2016-11" db="EMBL/GenBank/DDBJ databases">
        <authorList>
            <person name="Varghese N."/>
            <person name="Submissions S."/>
        </authorList>
    </citation>
    <scope>NUCLEOTIDE SEQUENCE [LARGE SCALE GENOMIC DNA]</scope>
    <source>
        <strain evidence="2">DSM 24579</strain>
    </source>
</reference>
<protein>
    <submittedName>
        <fullName evidence="1">Uncharacterized protein</fullName>
    </submittedName>
</protein>
<sequence>MKNFSLLFCLFILFMSCDKDDSEYANSKNLITENVTIFIDESELDNCLYSILTKDNNSYTTDNLPGEYSEIKFEARLKYQLTDERKNCGFSGPLKRIKIIELVKI</sequence>